<accession>A0A6J4VDM3</accession>
<organism evidence="2">
    <name type="scientific">uncultured Thermomicrobiales bacterium</name>
    <dbReference type="NCBI Taxonomy" id="1645740"/>
    <lineage>
        <taxon>Bacteria</taxon>
        <taxon>Pseudomonadati</taxon>
        <taxon>Thermomicrobiota</taxon>
        <taxon>Thermomicrobia</taxon>
        <taxon>Thermomicrobiales</taxon>
        <taxon>environmental samples</taxon>
    </lineage>
</organism>
<feature type="compositionally biased region" description="Basic and acidic residues" evidence="1">
    <location>
        <begin position="1"/>
        <end position="14"/>
    </location>
</feature>
<proteinExistence type="predicted"/>
<evidence type="ECO:0000313" key="2">
    <source>
        <dbReference type="EMBL" id="CAA9572635.1"/>
    </source>
</evidence>
<sequence>MKIHESFGDGHAEPARTVAAGRRHVDGRSSSRMWGGAPVETPILVSSTTTGRPRRG</sequence>
<dbReference type="AlphaFoldDB" id="A0A6J4VDM3"/>
<name>A0A6J4VDM3_9BACT</name>
<feature type="compositionally biased region" description="Polar residues" evidence="1">
    <location>
        <begin position="44"/>
        <end position="56"/>
    </location>
</feature>
<protein>
    <submittedName>
        <fullName evidence="2">Uncharacterized protein</fullName>
    </submittedName>
</protein>
<gene>
    <name evidence="2" type="ORF">AVDCRST_MAG59-3705</name>
</gene>
<feature type="region of interest" description="Disordered" evidence="1">
    <location>
        <begin position="1"/>
        <end position="56"/>
    </location>
</feature>
<evidence type="ECO:0000256" key="1">
    <source>
        <dbReference type="SAM" id="MobiDB-lite"/>
    </source>
</evidence>
<dbReference type="EMBL" id="CADCWF010000269">
    <property type="protein sequence ID" value="CAA9572635.1"/>
    <property type="molecule type" value="Genomic_DNA"/>
</dbReference>
<reference evidence="2" key="1">
    <citation type="submission" date="2020-02" db="EMBL/GenBank/DDBJ databases">
        <authorList>
            <person name="Meier V. D."/>
        </authorList>
    </citation>
    <scope>NUCLEOTIDE SEQUENCE</scope>
    <source>
        <strain evidence="2">AVDCRST_MAG59</strain>
    </source>
</reference>